<dbReference type="PANTHER" id="PTHR47785">
    <property type="entry name" value="ZN(II)2CYS6 TRANSCRIPTION FACTOR (EUROFUNG)-RELATED-RELATED"/>
    <property type="match status" value="1"/>
</dbReference>
<dbReference type="EMBL" id="CM000579">
    <property type="protein sequence ID" value="EWG41681.1"/>
    <property type="molecule type" value="Genomic_DNA"/>
</dbReference>
<proteinExistence type="predicted"/>
<evidence type="ECO:0000256" key="1">
    <source>
        <dbReference type="ARBA" id="ARBA00022723"/>
    </source>
</evidence>
<dbReference type="OrthoDB" id="4356994at2759"/>
<dbReference type="PROSITE" id="PS00463">
    <property type="entry name" value="ZN2_CY6_FUNGAL_1"/>
    <property type="match status" value="1"/>
</dbReference>
<dbReference type="Pfam" id="PF04082">
    <property type="entry name" value="Fungal_trans"/>
    <property type="match status" value="1"/>
</dbReference>
<dbReference type="InterPro" id="IPR007219">
    <property type="entry name" value="XnlR_reg_dom"/>
</dbReference>
<dbReference type="STRING" id="334819.W7LSZ3"/>
<feature type="region of interest" description="Disordered" evidence="3">
    <location>
        <begin position="1"/>
        <end position="22"/>
    </location>
</feature>
<dbReference type="InterPro" id="IPR001138">
    <property type="entry name" value="Zn2Cys6_DnaBD"/>
</dbReference>
<keyword evidence="1" id="KW-0479">Metal-binding</keyword>
<feature type="compositionally biased region" description="Low complexity" evidence="3">
    <location>
        <begin position="1"/>
        <end position="16"/>
    </location>
</feature>
<accession>W7LSZ3</accession>
<dbReference type="Proteomes" id="UP000009096">
    <property type="component" value="Chromosome 2"/>
</dbReference>
<dbReference type="InterPro" id="IPR036864">
    <property type="entry name" value="Zn2-C6_fun-type_DNA-bd_sf"/>
</dbReference>
<name>W7LSZ3_GIBM7</name>
<evidence type="ECO:0000313" key="5">
    <source>
        <dbReference type="EMBL" id="EWG41681.1"/>
    </source>
</evidence>
<dbReference type="AlphaFoldDB" id="W7LSZ3"/>
<evidence type="ECO:0000256" key="3">
    <source>
        <dbReference type="SAM" id="MobiDB-lite"/>
    </source>
</evidence>
<dbReference type="RefSeq" id="XP_018747872.1">
    <property type="nucleotide sequence ID" value="XM_018904451.1"/>
</dbReference>
<organism evidence="5 6">
    <name type="scientific">Gibberella moniliformis (strain M3125 / FGSC 7600)</name>
    <name type="common">Maize ear and stalk rot fungus</name>
    <name type="synonym">Fusarium verticillioides</name>
    <dbReference type="NCBI Taxonomy" id="334819"/>
    <lineage>
        <taxon>Eukaryota</taxon>
        <taxon>Fungi</taxon>
        <taxon>Dikarya</taxon>
        <taxon>Ascomycota</taxon>
        <taxon>Pezizomycotina</taxon>
        <taxon>Sordariomycetes</taxon>
        <taxon>Hypocreomycetidae</taxon>
        <taxon>Hypocreales</taxon>
        <taxon>Nectriaceae</taxon>
        <taxon>Fusarium</taxon>
        <taxon>Fusarium fujikuroi species complex</taxon>
    </lineage>
</organism>
<dbReference type="PROSITE" id="PS50048">
    <property type="entry name" value="ZN2_CY6_FUNGAL_2"/>
    <property type="match status" value="1"/>
</dbReference>
<dbReference type="SUPFAM" id="SSF57701">
    <property type="entry name" value="Zn2/Cys6 DNA-binding domain"/>
    <property type="match status" value="1"/>
</dbReference>
<dbReference type="VEuPathDB" id="FungiDB:FVEG_15329"/>
<feature type="domain" description="Zn(2)-C6 fungal-type" evidence="4">
    <location>
        <begin position="34"/>
        <end position="64"/>
    </location>
</feature>
<dbReference type="GeneID" id="30072205"/>
<sequence>MFSQGGASSLGQQGQGNKRQRTAAMYHRKRAVTACQSCRLRKTKCDNVRPVCGFCSRSGAQCVYPGSGPDSDYSSYDPASLTILDRLNHVVSLLESRPLAVLVNDSESYGSPQGASNLSAGHASITQPLRVAPIHASRDLTTLVPEYDVLQVLDRPDFPSASNNCESIMRWPIFQGLVPDTHSFVLELNEDVEARSSDTRGGSGGRGVQEEDLVPLSKRFLAYVHVKNPILDVKDYKKKVREAAENGPRWDGGSCLVLISCAIACLSVPFHTEADADGSPASTRSSTTPVVDPDTAASYYLAAKKRLGLLQPSLLYIQCLFLCGIYEMYCLHPLQAWFHFNRACIDLRNILWTRSQKKSSQATTQENRRLEQRLYWSCVKTEYELRYEIPLPPSGIAQCDYPDMFPSPPTELTSPSAYDRGDTLDDDIVPEEEKSWFYYLAEISYRRMMNRAMSVMARSGEQGWTDNICESMEHCKEFNEQIDLWYSHIPPQIDPKNAVHANNELAQFLKNRWEVVETVEGRFVFMGESEDASRALEHTLDAYHARLCSDSHEKIYGLLAILPPRFASEIKPDYEQPVDELYKSCFLASTKALNRWELRGRPRNPDEETCPSWIPDLSEADPYGQRVSHHYASGCSAIHYEYQAPNLLKVVGIRFDAVKSVSENTFDHWDDGDVICVVLGCDFPVLLRPFEDNTWKFLSDCYVWDLEATQGLLGPLPSQWLEPLAGWQRVSVEEVGRDLTGDDPEVYDFFRNMDDGRVVDSDPRLEPEALKS</sequence>
<dbReference type="SMART" id="SM00066">
    <property type="entry name" value="GAL4"/>
    <property type="match status" value="1"/>
</dbReference>
<dbReference type="InterPro" id="IPR053181">
    <property type="entry name" value="EcdB-like_regulator"/>
</dbReference>
<dbReference type="CDD" id="cd00067">
    <property type="entry name" value="GAL4"/>
    <property type="match status" value="1"/>
</dbReference>
<dbReference type="Gene3D" id="4.10.240.10">
    <property type="entry name" value="Zn(2)-C6 fungal-type DNA-binding domain"/>
    <property type="match status" value="1"/>
</dbReference>
<protein>
    <recommendedName>
        <fullName evidence="4">Zn(2)-C6 fungal-type domain-containing protein</fullName>
    </recommendedName>
</protein>
<reference evidence="5 6" key="1">
    <citation type="journal article" date="2010" name="Nature">
        <title>Comparative genomics reveals mobile pathogenicity chromosomes in Fusarium.</title>
        <authorList>
            <person name="Ma L.J."/>
            <person name="van der Does H.C."/>
            <person name="Borkovich K.A."/>
            <person name="Coleman J.J."/>
            <person name="Daboussi M.J."/>
            <person name="Di Pietro A."/>
            <person name="Dufresne M."/>
            <person name="Freitag M."/>
            <person name="Grabherr M."/>
            <person name="Henrissat B."/>
            <person name="Houterman P.M."/>
            <person name="Kang S."/>
            <person name="Shim W.B."/>
            <person name="Woloshuk C."/>
            <person name="Xie X."/>
            <person name="Xu J.R."/>
            <person name="Antoniw J."/>
            <person name="Baker S.E."/>
            <person name="Bluhm B.H."/>
            <person name="Breakspear A."/>
            <person name="Brown D.W."/>
            <person name="Butchko R.A."/>
            <person name="Chapman S."/>
            <person name="Coulson R."/>
            <person name="Coutinho P.M."/>
            <person name="Danchin E.G."/>
            <person name="Diener A."/>
            <person name="Gale L.R."/>
            <person name="Gardiner D.M."/>
            <person name="Goff S."/>
            <person name="Hammond-Kosack K.E."/>
            <person name="Hilburn K."/>
            <person name="Hua-Van A."/>
            <person name="Jonkers W."/>
            <person name="Kazan K."/>
            <person name="Kodira C.D."/>
            <person name="Koehrsen M."/>
            <person name="Kumar L."/>
            <person name="Lee Y.H."/>
            <person name="Li L."/>
            <person name="Manners J.M."/>
            <person name="Miranda-Saavedra D."/>
            <person name="Mukherjee M."/>
            <person name="Park G."/>
            <person name="Park J."/>
            <person name="Park S.Y."/>
            <person name="Proctor R.H."/>
            <person name="Regev A."/>
            <person name="Ruiz-Roldan M.C."/>
            <person name="Sain D."/>
            <person name="Sakthikumar S."/>
            <person name="Sykes S."/>
            <person name="Schwartz D.C."/>
            <person name="Turgeon B.G."/>
            <person name="Wapinski I."/>
            <person name="Yoder O."/>
            <person name="Young S."/>
            <person name="Zeng Q."/>
            <person name="Zhou S."/>
            <person name="Galagan J."/>
            <person name="Cuomo C.A."/>
            <person name="Kistler H.C."/>
            <person name="Rep M."/>
        </authorList>
    </citation>
    <scope>NUCLEOTIDE SEQUENCE [LARGE SCALE GENOMIC DNA]</scope>
    <source>
        <strain evidence="6">M3125 / FGSC 7600</strain>
    </source>
</reference>
<dbReference type="PANTHER" id="PTHR47785:SF5">
    <property type="entry name" value="ZN(II)2CYS6 TRANSCRIPTION FACTOR (EUROFUNG)"/>
    <property type="match status" value="1"/>
</dbReference>
<dbReference type="KEGG" id="fvr:FVEG_15329"/>
<dbReference type="CDD" id="cd12148">
    <property type="entry name" value="fungal_TF_MHR"/>
    <property type="match status" value="1"/>
</dbReference>
<gene>
    <name evidence="5" type="ORF">FVEG_15329</name>
</gene>
<evidence type="ECO:0000259" key="4">
    <source>
        <dbReference type="PROSITE" id="PS50048"/>
    </source>
</evidence>
<dbReference type="GO" id="GO:0008270">
    <property type="term" value="F:zinc ion binding"/>
    <property type="evidence" value="ECO:0007669"/>
    <property type="project" value="InterPro"/>
</dbReference>
<dbReference type="GO" id="GO:0006351">
    <property type="term" value="P:DNA-templated transcription"/>
    <property type="evidence" value="ECO:0007669"/>
    <property type="project" value="InterPro"/>
</dbReference>
<evidence type="ECO:0000313" key="6">
    <source>
        <dbReference type="Proteomes" id="UP000009096"/>
    </source>
</evidence>
<keyword evidence="6" id="KW-1185">Reference proteome</keyword>
<evidence type="ECO:0000256" key="2">
    <source>
        <dbReference type="ARBA" id="ARBA00023242"/>
    </source>
</evidence>
<dbReference type="Pfam" id="PF00172">
    <property type="entry name" value="Zn_clus"/>
    <property type="match status" value="1"/>
</dbReference>
<dbReference type="GO" id="GO:0003677">
    <property type="term" value="F:DNA binding"/>
    <property type="evidence" value="ECO:0007669"/>
    <property type="project" value="InterPro"/>
</dbReference>
<keyword evidence="2" id="KW-0539">Nucleus</keyword>
<dbReference type="EMBL" id="DS022245">
    <property type="protein sequence ID" value="EWG41681.1"/>
    <property type="molecule type" value="Genomic_DNA"/>
</dbReference>
<dbReference type="GO" id="GO:0000981">
    <property type="term" value="F:DNA-binding transcription factor activity, RNA polymerase II-specific"/>
    <property type="evidence" value="ECO:0007669"/>
    <property type="project" value="InterPro"/>
</dbReference>